<dbReference type="RefSeq" id="YP_010051750.1">
    <property type="nucleotide sequence ID" value="NC_054447.1"/>
</dbReference>
<proteinExistence type="predicted"/>
<feature type="region of interest" description="Disordered" evidence="1">
    <location>
        <begin position="1"/>
        <end position="46"/>
    </location>
</feature>
<feature type="region of interest" description="Disordered" evidence="1">
    <location>
        <begin position="239"/>
        <end position="279"/>
    </location>
</feature>
<dbReference type="Pfam" id="PF17318">
    <property type="entry name" value="DUF5361"/>
    <property type="match status" value="1"/>
</dbReference>
<dbReference type="GeneID" id="63926243"/>
<dbReference type="EMBL" id="MK494105">
    <property type="protein sequence ID" value="QBP30230.1"/>
    <property type="molecule type" value="Genomic_DNA"/>
</dbReference>
<reference evidence="2 3" key="1">
    <citation type="submission" date="2019-02" db="EMBL/GenBank/DDBJ databases">
        <authorList>
            <person name="Snodgrass R."/>
            <person name="Smith E."/>
            <person name="Crawford I."/>
            <person name="Engstrom J."/>
            <person name="Gendron A."/>
            <person name="Guevara E."/>
            <person name="Kramer K."/>
            <person name="Steinberg Z."/>
            <person name="Walls L."/>
            <person name="Wright R."/>
            <person name="Smith-Flores H.F."/>
            <person name="Ettinger A.-S.H."/>
            <person name="Haydock J."/>
            <person name="Anders K.R."/>
            <person name="Garlena R.A."/>
            <person name="Russell D.A."/>
            <person name="Pope W.H."/>
            <person name="Jacobs-Sera D."/>
            <person name="Hendrix R.W."/>
            <person name="Hatfull G.F."/>
        </authorList>
    </citation>
    <scope>NUCLEOTIDE SEQUENCE [LARGE SCALE GENOMIC DNA]</scope>
</reference>
<accession>A0A482J876</accession>
<feature type="compositionally biased region" description="Basic residues" evidence="1">
    <location>
        <begin position="240"/>
        <end position="253"/>
    </location>
</feature>
<protein>
    <submittedName>
        <fullName evidence="2">Tail assembly chaperone</fullName>
    </submittedName>
</protein>
<organism evidence="2 3">
    <name type="scientific">Mycobacterium phage Pinnie</name>
    <dbReference type="NCBI Taxonomy" id="2517965"/>
    <lineage>
        <taxon>Viruses</taxon>
        <taxon>Duplodnaviria</taxon>
        <taxon>Heunggongvirae</taxon>
        <taxon>Uroviricota</taxon>
        <taxon>Caudoviricetes</taxon>
        <taxon>Gclasvirinae</taxon>
        <taxon>Pinnievirus</taxon>
        <taxon>Pinnievirus pinnie</taxon>
    </lineage>
</organism>
<gene>
    <name evidence="2" type="primary">16</name>
    <name evidence="2" type="ORF">SEA_PINNIE_16</name>
</gene>
<evidence type="ECO:0000256" key="1">
    <source>
        <dbReference type="SAM" id="MobiDB-lite"/>
    </source>
</evidence>
<dbReference type="Proteomes" id="UP000294943">
    <property type="component" value="Segment"/>
</dbReference>
<evidence type="ECO:0000313" key="2">
    <source>
        <dbReference type="EMBL" id="QBP30230.1"/>
    </source>
</evidence>
<keyword evidence="3" id="KW-1185">Reference proteome</keyword>
<name>A0A482J876_9CAUD</name>
<feature type="compositionally biased region" description="Basic and acidic residues" evidence="1">
    <location>
        <begin position="1"/>
        <end position="20"/>
    </location>
</feature>
<dbReference type="KEGG" id="vg:63926243"/>
<sequence length="300" mass="33408">MSDDHNDQPEHVDFDPHAEDQAPAPASPEHVGFEDTTPADQAESDDELTIVEEWGGDYPKGSALFCAKFDADDFDDDWGEGDFSEGATVAIRRGTGMPPQGWIIRHAHLSDLERTKAILEKHASPDALRILYSLKDAAFDAFVTAWGKDGGLEPGKIQQVCAACREQEAAVRRDVIQVTAGRSRLDDGSLSWTDLHAIIFAAPPNTAVFHAFEQGWNTTDYLLAIIGDGIHDLIWQKTKDGRKNRRRPKRLPRPKRENDGTASTGLGKATVMTVEEFEQKRTARMRAYVERKRREARKGS</sequence>
<evidence type="ECO:0000313" key="3">
    <source>
        <dbReference type="Proteomes" id="UP000294943"/>
    </source>
</evidence>
<dbReference type="InterPro" id="IPR035286">
    <property type="entry name" value="DUF5361"/>
</dbReference>